<keyword evidence="4" id="KW-1185">Reference proteome</keyword>
<sequence length="701" mass="79258">MLRFLFPVSLFLSAVLLFSIQPMVAKTLLPVYGGTPAVWTVCMLFFQFVLLVSYGYVWLLSFFNKPVVWRLVHMILVVLSLIALPLLFHPLSMDAQPEWGILYSLLTQIGLPLLVIGASAPLLQFAYSQTQGKGAADPYFLYIASNLGSLLALILYPWIIERFLGLTIQFHLWSITYFVYIGLLTVILFIARYQPLPPIEKDKESRHWGELLYWVFLSFIPCSLMLGVTLYITTDVAATPLFWVLPLALYLLSFVVTFTTKPLISQAWVIRNYMFFLIFTILGIIIGVENVKAWQLVLFNLLSFFILAVLCHGQLFARRPKPQSLTLFYFCLAIGGVLAGIFNGILAPHLFNQVYEYPLAILLSLLVVPVTKSTRGGWLPLVILALVVTHYFIPTIQGISTHQLIAIIALSLIVLVQQNKSSLFLSMFILFLLIYLPMFNQNKILLQERNFYGVKQVLDKKEARALVSQSTLHGLQFINEKKPINAFRSYYGATKTVVETMEQEFDSMSVTLIGLGIGTMLCQFRNADHVNVIEIDQQVIDIAKNPQLFTYLRDCSPHIEIIKNDGRLALAKIADGSQKLLILDAFNSDSVPVHLMTIEAFTLYKKKIAPDGVILVNLSNRHLDLLPLLNAAGHLLSLNVLSLLDKGNAKFGQFPSEWAVLTANQNLILKLKENKWRSADDKKQFLWTDDYSNIVPLLKLN</sequence>
<keyword evidence="2" id="KW-0812">Transmembrane</keyword>
<feature type="transmembrane region" description="Helical" evidence="2">
    <location>
        <begin position="377"/>
        <end position="393"/>
    </location>
</feature>
<evidence type="ECO:0000313" key="4">
    <source>
        <dbReference type="Proteomes" id="UP001139721"/>
    </source>
</evidence>
<reference evidence="3" key="1">
    <citation type="submission" date="2021-11" db="EMBL/GenBank/DDBJ databases">
        <title>Legionella maioricencis sp. nov., a new species isolated from hot water samples in Mallorca.</title>
        <authorList>
            <person name="Crespi S."/>
            <person name="Drasar V."/>
            <person name="Salva-Serra F."/>
            <person name="Jaen-Luchoro D."/>
            <person name="Pineiro-Iglesias B."/>
            <person name="Aliaga F."/>
            <person name="Fernandez-Juarez V."/>
            <person name="Coll G."/>
            <person name="Moore E.R.B."/>
            <person name="Bennasar-Figueras A."/>
        </authorList>
    </citation>
    <scope>NUCLEOTIDE SEQUENCE</scope>
    <source>
        <strain evidence="3">HCPI-6</strain>
    </source>
</reference>
<dbReference type="NCBIfam" id="NF037959">
    <property type="entry name" value="MFS_SpdSyn"/>
    <property type="match status" value="1"/>
</dbReference>
<dbReference type="Gene3D" id="3.40.50.150">
    <property type="entry name" value="Vaccinia Virus protein VP39"/>
    <property type="match status" value="1"/>
</dbReference>
<dbReference type="PANTHER" id="PTHR43317">
    <property type="entry name" value="THERMOSPERMINE SYNTHASE ACAULIS5"/>
    <property type="match status" value="1"/>
</dbReference>
<proteinExistence type="predicted"/>
<protein>
    <submittedName>
        <fullName evidence="3">Fused MFS/spermidine synthase</fullName>
    </submittedName>
</protein>
<keyword evidence="2" id="KW-1133">Transmembrane helix</keyword>
<dbReference type="Proteomes" id="UP001139721">
    <property type="component" value="Unassembled WGS sequence"/>
</dbReference>
<evidence type="ECO:0000256" key="2">
    <source>
        <dbReference type="SAM" id="Phobius"/>
    </source>
</evidence>
<dbReference type="RefSeq" id="WP_250422844.1">
    <property type="nucleotide sequence ID" value="NZ_JAJKBJ010000007.1"/>
</dbReference>
<accession>A0A9X2D0N4</accession>
<dbReference type="InterPro" id="IPR029063">
    <property type="entry name" value="SAM-dependent_MTases_sf"/>
</dbReference>
<feature type="transmembrane region" description="Helical" evidence="2">
    <location>
        <begin position="67"/>
        <end position="88"/>
    </location>
</feature>
<feature type="transmembrane region" description="Helical" evidence="2">
    <location>
        <begin position="139"/>
        <end position="160"/>
    </location>
</feature>
<evidence type="ECO:0000313" key="3">
    <source>
        <dbReference type="EMBL" id="MCL9683940.1"/>
    </source>
</evidence>
<dbReference type="SUPFAM" id="SSF53335">
    <property type="entry name" value="S-adenosyl-L-methionine-dependent methyltransferases"/>
    <property type="match status" value="1"/>
</dbReference>
<evidence type="ECO:0000256" key="1">
    <source>
        <dbReference type="ARBA" id="ARBA00023115"/>
    </source>
</evidence>
<feature type="transmembrane region" description="Helical" evidence="2">
    <location>
        <begin position="354"/>
        <end position="370"/>
    </location>
</feature>
<dbReference type="EMBL" id="JAJKBJ010000007">
    <property type="protein sequence ID" value="MCL9683940.1"/>
    <property type="molecule type" value="Genomic_DNA"/>
</dbReference>
<dbReference type="GO" id="GO:0006596">
    <property type="term" value="P:polyamine biosynthetic process"/>
    <property type="evidence" value="ECO:0007669"/>
    <property type="project" value="UniProtKB-KW"/>
</dbReference>
<dbReference type="AlphaFoldDB" id="A0A9X2D0N4"/>
<feature type="transmembrane region" description="Helical" evidence="2">
    <location>
        <begin position="238"/>
        <end position="258"/>
    </location>
</feature>
<feature type="transmembrane region" description="Helical" evidence="2">
    <location>
        <begin position="327"/>
        <end position="348"/>
    </location>
</feature>
<feature type="transmembrane region" description="Helical" evidence="2">
    <location>
        <begin position="211"/>
        <end position="232"/>
    </location>
</feature>
<feature type="transmembrane region" description="Helical" evidence="2">
    <location>
        <begin position="37"/>
        <end position="60"/>
    </location>
</feature>
<organism evidence="3 4">
    <name type="scientific">Legionella maioricensis</name>
    <dbReference type="NCBI Taxonomy" id="2896528"/>
    <lineage>
        <taxon>Bacteria</taxon>
        <taxon>Pseudomonadati</taxon>
        <taxon>Pseudomonadota</taxon>
        <taxon>Gammaproteobacteria</taxon>
        <taxon>Legionellales</taxon>
        <taxon>Legionellaceae</taxon>
        <taxon>Legionella</taxon>
    </lineage>
</organism>
<feature type="transmembrane region" description="Helical" evidence="2">
    <location>
        <begin position="423"/>
        <end position="439"/>
    </location>
</feature>
<feature type="transmembrane region" description="Helical" evidence="2">
    <location>
        <begin position="399"/>
        <end position="416"/>
    </location>
</feature>
<feature type="transmembrane region" description="Helical" evidence="2">
    <location>
        <begin position="270"/>
        <end position="288"/>
    </location>
</feature>
<keyword evidence="1" id="KW-0620">Polyamine biosynthesis</keyword>
<dbReference type="PANTHER" id="PTHR43317:SF1">
    <property type="entry name" value="THERMOSPERMINE SYNTHASE ACAULIS5"/>
    <property type="match status" value="1"/>
</dbReference>
<feature type="transmembrane region" description="Helical" evidence="2">
    <location>
        <begin position="172"/>
        <end position="191"/>
    </location>
</feature>
<feature type="transmembrane region" description="Helical" evidence="2">
    <location>
        <begin position="294"/>
        <end position="315"/>
    </location>
</feature>
<feature type="transmembrane region" description="Helical" evidence="2">
    <location>
        <begin position="100"/>
        <end position="127"/>
    </location>
</feature>
<keyword evidence="2" id="KW-0472">Membrane</keyword>
<name>A0A9X2D0N4_9GAMM</name>
<comment type="caution">
    <text evidence="3">The sequence shown here is derived from an EMBL/GenBank/DDBJ whole genome shotgun (WGS) entry which is preliminary data.</text>
</comment>
<gene>
    <name evidence="3" type="ORF">LOX96_07535</name>
</gene>